<dbReference type="STRING" id="215243.A0A0D2C0Q7"/>
<gene>
    <name evidence="7" type="ORF">PV06_04405</name>
</gene>
<dbReference type="Pfam" id="PF02776">
    <property type="entry name" value="TPP_enzyme_N"/>
    <property type="match status" value="1"/>
</dbReference>
<dbReference type="InterPro" id="IPR029035">
    <property type="entry name" value="DHS-like_NAD/FAD-binding_dom"/>
</dbReference>
<dbReference type="SUPFAM" id="SSF52467">
    <property type="entry name" value="DHS-like NAD/FAD-binding domain"/>
    <property type="match status" value="1"/>
</dbReference>
<dbReference type="RefSeq" id="XP_016263503.1">
    <property type="nucleotide sequence ID" value="XM_016405297.1"/>
</dbReference>
<dbReference type="AlphaFoldDB" id="A0A0D2C0Q7"/>
<sequence length="608" mass="65943">MPATDLEVANGATTMIAASAFFDTLDPSRPFPTIITCPSEFVALSAALGYAQVTGIPQCVLVHVDCGTLALGQSIHNASVARVPVLCFAGLSPSTQDGEKVGSRTEYIHWLQDVHDQQAIVRQYCRYSGEIRISENIKQVTLRALQFSTSDPKGPCYLVAGREVLEQHIEIPDLQGLSMGPISPTGLPESGVELISHALINAKRPLIITGYSGRNLRVPPLLAKLCDQLPIRVVETVGSDLCIRHDHDAYVGFTVRTHPEVLKADVIIVLDCDVPWIPTAGKPAKDVTTFHLDVDPLKQQMPLFYINAGKRYRVSSELAITQLIHFLNQQNLRQEHHAAAFEERAREARAWRQNLRELEAPPIDGTIRMPFLAARLRHHVPPQTTYVLEAVTNAAGLVDHLGLVEPGSMYGSGAGGLGWGGGAALGVKLAKPGSFVCAVLGDGTFFFAQMDSVYWISRRYDIPFLMVVLNNGGWEAPKVSALLVNNAGLASQVSKKTLNISFEPSPDYPGIAAAAGKAWGRTVTDPKNLDTVLSEAVNVVKGGISALVEVRCVTHCYTLSKLAVVNQISPPFHNADLGEHSQNSIPVAHVPRCACVNRHFVGREVNRK</sequence>
<dbReference type="InterPro" id="IPR011766">
    <property type="entry name" value="TPP_enzyme_TPP-bd"/>
</dbReference>
<protein>
    <submittedName>
        <fullName evidence="7">Uncharacterized protein</fullName>
    </submittedName>
</protein>
<feature type="domain" description="Thiamine pyrophosphate enzyme central" evidence="4">
    <location>
        <begin position="197"/>
        <end position="296"/>
    </location>
</feature>
<dbReference type="SUPFAM" id="SSF52518">
    <property type="entry name" value="Thiamin diphosphate-binding fold (THDP-binding)"/>
    <property type="match status" value="2"/>
</dbReference>
<dbReference type="GO" id="GO:0030976">
    <property type="term" value="F:thiamine pyrophosphate binding"/>
    <property type="evidence" value="ECO:0007669"/>
    <property type="project" value="InterPro"/>
</dbReference>
<organism evidence="7 8">
    <name type="scientific">Exophiala oligosperma</name>
    <dbReference type="NCBI Taxonomy" id="215243"/>
    <lineage>
        <taxon>Eukaryota</taxon>
        <taxon>Fungi</taxon>
        <taxon>Dikarya</taxon>
        <taxon>Ascomycota</taxon>
        <taxon>Pezizomycotina</taxon>
        <taxon>Eurotiomycetes</taxon>
        <taxon>Chaetothyriomycetidae</taxon>
        <taxon>Chaetothyriales</taxon>
        <taxon>Herpotrichiellaceae</taxon>
        <taxon>Exophiala</taxon>
    </lineage>
</organism>
<evidence type="ECO:0000259" key="4">
    <source>
        <dbReference type="Pfam" id="PF00205"/>
    </source>
</evidence>
<dbReference type="GO" id="GO:0005948">
    <property type="term" value="C:acetolactate synthase complex"/>
    <property type="evidence" value="ECO:0007669"/>
    <property type="project" value="TreeGrafter"/>
</dbReference>
<evidence type="ECO:0000259" key="6">
    <source>
        <dbReference type="Pfam" id="PF02776"/>
    </source>
</evidence>
<dbReference type="Pfam" id="PF00205">
    <property type="entry name" value="TPP_enzyme_M"/>
    <property type="match status" value="1"/>
</dbReference>
<feature type="domain" description="Thiamine pyrophosphate enzyme TPP-binding" evidence="5">
    <location>
        <begin position="400"/>
        <end position="549"/>
    </location>
</feature>
<evidence type="ECO:0000256" key="2">
    <source>
        <dbReference type="ARBA" id="ARBA00023052"/>
    </source>
</evidence>
<dbReference type="PANTHER" id="PTHR18968:SF164">
    <property type="entry name" value="PYRUVATE DECARBOXYLASE"/>
    <property type="match status" value="1"/>
</dbReference>
<evidence type="ECO:0000256" key="1">
    <source>
        <dbReference type="ARBA" id="ARBA00007812"/>
    </source>
</evidence>
<dbReference type="NCBIfam" id="NF006203">
    <property type="entry name" value="PRK08327.1"/>
    <property type="match status" value="1"/>
</dbReference>
<dbReference type="Proteomes" id="UP000053342">
    <property type="component" value="Unassembled WGS sequence"/>
</dbReference>
<dbReference type="GO" id="GO:0005739">
    <property type="term" value="C:mitochondrion"/>
    <property type="evidence" value="ECO:0007669"/>
    <property type="project" value="TreeGrafter"/>
</dbReference>
<dbReference type="Pfam" id="PF02775">
    <property type="entry name" value="TPP_enzyme_C"/>
    <property type="match status" value="1"/>
</dbReference>
<evidence type="ECO:0000313" key="7">
    <source>
        <dbReference type="EMBL" id="KIW43287.1"/>
    </source>
</evidence>
<evidence type="ECO:0000256" key="3">
    <source>
        <dbReference type="RuleBase" id="RU362132"/>
    </source>
</evidence>
<dbReference type="OrthoDB" id="2867507at2759"/>
<reference evidence="7 8" key="1">
    <citation type="submission" date="2015-01" db="EMBL/GenBank/DDBJ databases">
        <title>The Genome Sequence of Exophiala oligosperma CBS72588.</title>
        <authorList>
            <consortium name="The Broad Institute Genomics Platform"/>
            <person name="Cuomo C."/>
            <person name="de Hoog S."/>
            <person name="Gorbushina A."/>
            <person name="Stielow B."/>
            <person name="Teixiera M."/>
            <person name="Abouelleil A."/>
            <person name="Chapman S.B."/>
            <person name="Priest M."/>
            <person name="Young S.K."/>
            <person name="Wortman J."/>
            <person name="Nusbaum C."/>
            <person name="Birren B."/>
        </authorList>
    </citation>
    <scope>NUCLEOTIDE SEQUENCE [LARGE SCALE GENOMIC DNA]</scope>
    <source>
        <strain evidence="7 8">CBS 72588</strain>
    </source>
</reference>
<dbReference type="InterPro" id="IPR029061">
    <property type="entry name" value="THDP-binding"/>
</dbReference>
<dbReference type="Gene3D" id="3.40.50.970">
    <property type="match status" value="2"/>
</dbReference>
<dbReference type="EMBL" id="KN847335">
    <property type="protein sequence ID" value="KIW43287.1"/>
    <property type="molecule type" value="Genomic_DNA"/>
</dbReference>
<dbReference type="GO" id="GO:0003984">
    <property type="term" value="F:acetolactate synthase activity"/>
    <property type="evidence" value="ECO:0007669"/>
    <property type="project" value="TreeGrafter"/>
</dbReference>
<dbReference type="GeneID" id="27356479"/>
<dbReference type="GO" id="GO:0000287">
    <property type="term" value="F:magnesium ion binding"/>
    <property type="evidence" value="ECO:0007669"/>
    <property type="project" value="InterPro"/>
</dbReference>
<dbReference type="InterPro" id="IPR012001">
    <property type="entry name" value="Thiamin_PyroP_enz_TPP-bd_dom"/>
</dbReference>
<dbReference type="GO" id="GO:0009097">
    <property type="term" value="P:isoleucine biosynthetic process"/>
    <property type="evidence" value="ECO:0007669"/>
    <property type="project" value="TreeGrafter"/>
</dbReference>
<proteinExistence type="inferred from homology"/>
<dbReference type="Gene3D" id="3.40.50.1220">
    <property type="entry name" value="TPP-binding domain"/>
    <property type="match status" value="1"/>
</dbReference>
<dbReference type="GO" id="GO:0050660">
    <property type="term" value="F:flavin adenine dinucleotide binding"/>
    <property type="evidence" value="ECO:0007669"/>
    <property type="project" value="TreeGrafter"/>
</dbReference>
<dbReference type="InterPro" id="IPR045229">
    <property type="entry name" value="TPP_enz"/>
</dbReference>
<name>A0A0D2C0Q7_9EURO</name>
<keyword evidence="2 3" id="KW-0786">Thiamine pyrophosphate</keyword>
<feature type="domain" description="Thiamine pyrophosphate enzyme N-terminal TPP-binding" evidence="6">
    <location>
        <begin position="21"/>
        <end position="120"/>
    </location>
</feature>
<dbReference type="HOGENOM" id="CLU_013748_4_0_1"/>
<accession>A0A0D2C0Q7</accession>
<dbReference type="GO" id="GO:0009099">
    <property type="term" value="P:L-valine biosynthetic process"/>
    <property type="evidence" value="ECO:0007669"/>
    <property type="project" value="TreeGrafter"/>
</dbReference>
<dbReference type="PANTHER" id="PTHR18968">
    <property type="entry name" value="THIAMINE PYROPHOSPHATE ENZYMES"/>
    <property type="match status" value="1"/>
</dbReference>
<dbReference type="VEuPathDB" id="FungiDB:PV06_04405"/>
<evidence type="ECO:0000313" key="8">
    <source>
        <dbReference type="Proteomes" id="UP000053342"/>
    </source>
</evidence>
<dbReference type="CDD" id="cd07035">
    <property type="entry name" value="TPP_PYR_POX_like"/>
    <property type="match status" value="1"/>
</dbReference>
<dbReference type="InterPro" id="IPR012000">
    <property type="entry name" value="Thiamin_PyroP_enz_cen_dom"/>
</dbReference>
<keyword evidence="8" id="KW-1185">Reference proteome</keyword>
<evidence type="ECO:0000259" key="5">
    <source>
        <dbReference type="Pfam" id="PF02775"/>
    </source>
</evidence>
<comment type="similarity">
    <text evidence="1 3">Belongs to the TPP enzyme family.</text>
</comment>